<evidence type="ECO:0000313" key="3">
    <source>
        <dbReference type="Proteomes" id="UP001597201"/>
    </source>
</evidence>
<name>A0ABW3Y204_9FLAO</name>
<sequence length="286" mass="34401">MLIGELVKTHVDKIFQYCETKDRDELFHLMDKEYSKRTFNINFPFCKEYNQIVKDDEAVRFWKKDYTIRNKDLRVCSQWIITSKDLFLDYLLEKKIISPNEYNHYQKIVMADPNKRSGSKSNGLKNKTAKPFREILDHITTDEVLKSEALEMSTYYTLFYTLERSIRKMIVEIMEEKYGENWWDKKVDFRVKENVKNNLEYELDTPQTKRSENEIDYSTFGDLRKIINVNWTDFEPKFCKSLKSINETLINLNRLRVPIAHCTPMAPKEVERLKMQLDDWHDALKE</sequence>
<organism evidence="2 3">
    <name type="scientific">Namhaeicola litoreus</name>
    <dbReference type="NCBI Taxonomy" id="1052145"/>
    <lineage>
        <taxon>Bacteria</taxon>
        <taxon>Pseudomonadati</taxon>
        <taxon>Bacteroidota</taxon>
        <taxon>Flavobacteriia</taxon>
        <taxon>Flavobacteriales</taxon>
        <taxon>Flavobacteriaceae</taxon>
        <taxon>Namhaeicola</taxon>
    </lineage>
</organism>
<keyword evidence="3" id="KW-1185">Reference proteome</keyword>
<dbReference type="RefSeq" id="WP_377177167.1">
    <property type="nucleotide sequence ID" value="NZ_JBHTMY010000002.1"/>
</dbReference>
<comment type="caution">
    <text evidence="2">The sequence shown here is derived from an EMBL/GenBank/DDBJ whole genome shotgun (WGS) entry which is preliminary data.</text>
</comment>
<dbReference type="Proteomes" id="UP001597201">
    <property type="component" value="Unassembled WGS sequence"/>
</dbReference>
<proteinExistence type="predicted"/>
<evidence type="ECO:0000259" key="1">
    <source>
        <dbReference type="Pfam" id="PF18731"/>
    </source>
</evidence>
<accession>A0ABW3Y204</accession>
<protein>
    <submittedName>
        <fullName evidence="2">Swt1 family HEPN domain-containing protein</fullName>
    </submittedName>
</protein>
<dbReference type="InterPro" id="IPR041650">
    <property type="entry name" value="HEPN_Swt1"/>
</dbReference>
<evidence type="ECO:0000313" key="2">
    <source>
        <dbReference type="EMBL" id="MFD1315226.1"/>
    </source>
</evidence>
<feature type="domain" description="Swt1-like HEPN" evidence="1">
    <location>
        <begin position="159"/>
        <end position="283"/>
    </location>
</feature>
<reference evidence="3" key="1">
    <citation type="journal article" date="2019" name="Int. J. Syst. Evol. Microbiol.">
        <title>The Global Catalogue of Microorganisms (GCM) 10K type strain sequencing project: providing services to taxonomists for standard genome sequencing and annotation.</title>
        <authorList>
            <consortium name="The Broad Institute Genomics Platform"/>
            <consortium name="The Broad Institute Genome Sequencing Center for Infectious Disease"/>
            <person name="Wu L."/>
            <person name="Ma J."/>
        </authorList>
    </citation>
    <scope>NUCLEOTIDE SEQUENCE [LARGE SCALE GENOMIC DNA]</scope>
    <source>
        <strain evidence="3">CCUG 61485</strain>
    </source>
</reference>
<gene>
    <name evidence="2" type="ORF">ACFQ39_06320</name>
</gene>
<dbReference type="Pfam" id="PF18731">
    <property type="entry name" value="HEPN_Swt1"/>
    <property type="match status" value="1"/>
</dbReference>
<dbReference type="EMBL" id="JBHTMY010000002">
    <property type="protein sequence ID" value="MFD1315226.1"/>
    <property type="molecule type" value="Genomic_DNA"/>
</dbReference>